<dbReference type="InterPro" id="IPR040156">
    <property type="entry name" value="ETF-QO"/>
</dbReference>
<keyword evidence="5" id="KW-0408">Iron</keyword>
<dbReference type="Gene3D" id="3.30.9.90">
    <property type="match status" value="1"/>
</dbReference>
<dbReference type="SUPFAM" id="SSF54373">
    <property type="entry name" value="FAD-linked reductases, C-terminal domain"/>
    <property type="match status" value="1"/>
</dbReference>
<evidence type="ECO:0000256" key="1">
    <source>
        <dbReference type="ARBA" id="ARBA00001974"/>
    </source>
</evidence>
<keyword evidence="2 5" id="KW-0285">Flavoprotein</keyword>
<keyword evidence="5 7" id="KW-0830">Ubiquinone</keyword>
<keyword evidence="5" id="KW-0813">Transport</keyword>
<dbReference type="GO" id="GO:0004174">
    <property type="term" value="F:electron-transferring-flavoprotein dehydrogenase activity"/>
    <property type="evidence" value="ECO:0007669"/>
    <property type="project" value="UniProtKB-UniRule"/>
</dbReference>
<evidence type="ECO:0000259" key="6">
    <source>
        <dbReference type="Pfam" id="PF21162"/>
    </source>
</evidence>
<dbReference type="PANTHER" id="PTHR10617:SF107">
    <property type="entry name" value="ELECTRON TRANSFER FLAVOPROTEIN-UBIQUINONE OXIDOREDUCTASE, MITOCHONDRIAL"/>
    <property type="match status" value="1"/>
</dbReference>
<evidence type="ECO:0000313" key="7">
    <source>
        <dbReference type="EMBL" id="RVW91855.1"/>
    </source>
</evidence>
<dbReference type="EMBL" id="QGNW01000141">
    <property type="protein sequence ID" value="RVW91855.1"/>
    <property type="molecule type" value="Genomic_DNA"/>
</dbReference>
<dbReference type="InterPro" id="IPR036188">
    <property type="entry name" value="FAD/NAD-bd_sf"/>
</dbReference>
<dbReference type="InterPro" id="IPR049398">
    <property type="entry name" value="ETF-QO/FixC_UQ-bd"/>
</dbReference>
<proteinExistence type="predicted"/>
<evidence type="ECO:0000256" key="2">
    <source>
        <dbReference type="ARBA" id="ARBA00022630"/>
    </source>
</evidence>
<comment type="cofactor">
    <cofactor evidence="5">
        <name>[4Fe-4S] cluster</name>
        <dbReference type="ChEBI" id="CHEBI:49883"/>
    </cofactor>
    <text evidence="5">Binds 1 [4Fe-4S] cluster.</text>
</comment>
<keyword evidence="5" id="KW-0411">Iron-sulfur</keyword>
<keyword evidence="5" id="KW-0249">Electron transport</keyword>
<keyword evidence="3 5" id="KW-0274">FAD</keyword>
<dbReference type="Pfam" id="PF21162">
    <property type="entry name" value="ETFQO_UQ-bd"/>
    <property type="match status" value="1"/>
</dbReference>
<comment type="function">
    <text evidence="5">Accepts electrons from ETF and reduces ubiquinone.</text>
</comment>
<dbReference type="EC" id="1.5.5.1" evidence="5"/>
<evidence type="ECO:0000256" key="5">
    <source>
        <dbReference type="RuleBase" id="RU366068"/>
    </source>
</evidence>
<gene>
    <name evidence="7" type="primary">ETFQO_0</name>
    <name evidence="7" type="ORF">CK203_030270</name>
</gene>
<comment type="catalytic activity">
    <reaction evidence="5">
        <text>a ubiquinone + reduced [electron-transfer flavoprotein] = a ubiquinol + oxidized [electron-transfer flavoprotein] + H(+)</text>
        <dbReference type="Rhea" id="RHEA:24052"/>
        <dbReference type="Rhea" id="RHEA-COMP:9565"/>
        <dbReference type="Rhea" id="RHEA-COMP:9566"/>
        <dbReference type="Rhea" id="RHEA-COMP:10685"/>
        <dbReference type="Rhea" id="RHEA-COMP:10686"/>
        <dbReference type="ChEBI" id="CHEBI:15378"/>
        <dbReference type="ChEBI" id="CHEBI:16389"/>
        <dbReference type="ChEBI" id="CHEBI:17976"/>
        <dbReference type="ChEBI" id="CHEBI:57692"/>
        <dbReference type="ChEBI" id="CHEBI:58307"/>
        <dbReference type="EC" id="1.5.5.1"/>
    </reaction>
</comment>
<dbReference type="Proteomes" id="UP000288805">
    <property type="component" value="Unassembled WGS sequence"/>
</dbReference>
<comment type="caution">
    <text evidence="7">The sequence shown here is derived from an EMBL/GenBank/DDBJ whole genome shotgun (WGS) entry which is preliminary data.</text>
</comment>
<keyword evidence="5" id="KW-0479">Metal-binding</keyword>
<evidence type="ECO:0000256" key="3">
    <source>
        <dbReference type="ARBA" id="ARBA00022827"/>
    </source>
</evidence>
<organism evidence="7 8">
    <name type="scientific">Vitis vinifera</name>
    <name type="common">Grape</name>
    <dbReference type="NCBI Taxonomy" id="29760"/>
    <lineage>
        <taxon>Eukaryota</taxon>
        <taxon>Viridiplantae</taxon>
        <taxon>Streptophyta</taxon>
        <taxon>Embryophyta</taxon>
        <taxon>Tracheophyta</taxon>
        <taxon>Spermatophyta</taxon>
        <taxon>Magnoliopsida</taxon>
        <taxon>eudicotyledons</taxon>
        <taxon>Gunneridae</taxon>
        <taxon>Pentapetalae</taxon>
        <taxon>rosids</taxon>
        <taxon>Vitales</taxon>
        <taxon>Vitaceae</taxon>
        <taxon>Viteae</taxon>
        <taxon>Vitis</taxon>
    </lineage>
</organism>
<dbReference type="SUPFAM" id="SSF51905">
    <property type="entry name" value="FAD/NAD(P)-binding domain"/>
    <property type="match status" value="1"/>
</dbReference>
<protein>
    <recommendedName>
        <fullName evidence="5">Electron transfer flavoprotein-ubiquinone oxidoreductase</fullName>
        <shortName evidence="5">ETF-QO</shortName>
        <ecNumber evidence="5">1.5.5.1</ecNumber>
    </recommendedName>
</protein>
<sequence>MVSESLSQLVRWLGGKAEELGVEIYPGFAASEILYDANHNVIGIGTNDMGIAKDGSKKDNFQRGVELRVFMSIYHIWFLMLLLGRVTLLAEGCRGSLSEKVLRDYNLREKAQAQHQTYALGIKEVWEIDEAKHKTGTVLHTLGWPLDHRTYGGSFLYHMNDRQVFQFFRNLN</sequence>
<dbReference type="AlphaFoldDB" id="A0A438I569"/>
<reference evidence="7 8" key="1">
    <citation type="journal article" date="2018" name="PLoS Genet.">
        <title>Population sequencing reveals clonal diversity and ancestral inbreeding in the grapevine cultivar Chardonnay.</title>
        <authorList>
            <person name="Roach M.J."/>
            <person name="Johnson D.L."/>
            <person name="Bohlmann J."/>
            <person name="van Vuuren H.J."/>
            <person name="Jones S.J."/>
            <person name="Pretorius I.S."/>
            <person name="Schmidt S.A."/>
            <person name="Borneman A.R."/>
        </authorList>
    </citation>
    <scope>NUCLEOTIDE SEQUENCE [LARGE SCALE GENOMIC DNA]</scope>
    <source>
        <strain evidence="8">cv. Chardonnay</strain>
        <tissue evidence="7">Leaf</tissue>
    </source>
</reference>
<evidence type="ECO:0000313" key="8">
    <source>
        <dbReference type="Proteomes" id="UP000288805"/>
    </source>
</evidence>
<accession>A0A438I569</accession>
<dbReference type="GO" id="GO:0051539">
    <property type="term" value="F:4 iron, 4 sulfur cluster binding"/>
    <property type="evidence" value="ECO:0007669"/>
    <property type="project" value="UniProtKB-UniRule"/>
</dbReference>
<evidence type="ECO:0000256" key="4">
    <source>
        <dbReference type="ARBA" id="ARBA00023002"/>
    </source>
</evidence>
<comment type="cofactor">
    <cofactor evidence="1 5">
        <name>FAD</name>
        <dbReference type="ChEBI" id="CHEBI:57692"/>
    </cofactor>
</comment>
<dbReference type="PANTHER" id="PTHR10617">
    <property type="entry name" value="ELECTRON TRANSFER FLAVOPROTEIN-UBIQUINONE OXIDOREDUCTASE"/>
    <property type="match status" value="1"/>
</dbReference>
<keyword evidence="4 5" id="KW-0560">Oxidoreductase</keyword>
<dbReference type="GO" id="GO:0046872">
    <property type="term" value="F:metal ion binding"/>
    <property type="evidence" value="ECO:0007669"/>
    <property type="project" value="UniProtKB-KW"/>
</dbReference>
<name>A0A438I569_VITVI</name>
<feature type="domain" description="ETF-QO/FixC ubiquinone-binding" evidence="6">
    <location>
        <begin position="118"/>
        <end position="163"/>
    </location>
</feature>
<dbReference type="Gene3D" id="3.50.50.60">
    <property type="entry name" value="FAD/NAD(P)-binding domain"/>
    <property type="match status" value="1"/>
</dbReference>